<dbReference type="PANTHER" id="PTHR30137:SF15">
    <property type="entry name" value="BLL6902 PROTEIN"/>
    <property type="match status" value="1"/>
</dbReference>
<evidence type="ECO:0000313" key="2">
    <source>
        <dbReference type="EMBL" id="WUP71647.1"/>
    </source>
</evidence>
<feature type="domain" description="Luciferase-like" evidence="1">
    <location>
        <begin position="14"/>
        <end position="262"/>
    </location>
</feature>
<dbReference type="InterPro" id="IPR050766">
    <property type="entry name" value="Bact_Lucif_Oxidored"/>
</dbReference>
<dbReference type="Pfam" id="PF00296">
    <property type="entry name" value="Bac_luciferase"/>
    <property type="match status" value="1"/>
</dbReference>
<accession>A0ABZ1SGS2</accession>
<dbReference type="InterPro" id="IPR011251">
    <property type="entry name" value="Luciferase-like_dom"/>
</dbReference>
<evidence type="ECO:0000313" key="3">
    <source>
        <dbReference type="Proteomes" id="UP001432011"/>
    </source>
</evidence>
<protein>
    <submittedName>
        <fullName evidence="2">LLM class flavin-dependent oxidoreductase</fullName>
    </submittedName>
</protein>
<dbReference type="Gene3D" id="3.20.20.30">
    <property type="entry name" value="Luciferase-like domain"/>
    <property type="match status" value="1"/>
</dbReference>
<organism evidence="2 3">
    <name type="scientific">Microbispora hainanensis</name>
    <dbReference type="NCBI Taxonomy" id="568844"/>
    <lineage>
        <taxon>Bacteria</taxon>
        <taxon>Bacillati</taxon>
        <taxon>Actinomycetota</taxon>
        <taxon>Actinomycetes</taxon>
        <taxon>Streptosporangiales</taxon>
        <taxon>Streptosporangiaceae</taxon>
        <taxon>Microbispora</taxon>
    </lineage>
</organism>
<gene>
    <name evidence="2" type="ORF">OG913_19545</name>
</gene>
<dbReference type="EMBL" id="CP108085">
    <property type="protein sequence ID" value="WUP71647.1"/>
    <property type="molecule type" value="Genomic_DNA"/>
</dbReference>
<dbReference type="PANTHER" id="PTHR30137">
    <property type="entry name" value="LUCIFERASE-LIKE MONOOXYGENASE"/>
    <property type="match status" value="1"/>
</dbReference>
<sequence length="356" mass="37140">MSPPARKPFKLGFFTHVRSASGRGEAHEELVRLFVGAEALGYDVGFVAQHLLAGGEEGSAPSPLISLAPVAVATGRIGLGVAVVTLPITDPVQLAEDALTLDGISRGRLQLGLGTGNANIDKYAAFGRDKARATALFDENLAVLQGALAGHPLRGTDLTLPVDGTPLSRRLWRTAGSAASARRAALTGLGLLFGTATLDARTQQRPIIDAYLAQWAETGPVEAPAEVAGSLRPRLGGIRMIYPADSRESALAALGPFLKAGRARLAKVNGIDSRDLTDDQVLASMNVATGSPSQTAQALRDDAALLPEVDHLIAVTNIIEDAAAGLGRKRTVDVALEGLERIAAEVAPRLGWTPER</sequence>
<keyword evidence="3" id="KW-1185">Reference proteome</keyword>
<dbReference type="InterPro" id="IPR036661">
    <property type="entry name" value="Luciferase-like_sf"/>
</dbReference>
<reference evidence="2" key="1">
    <citation type="submission" date="2022-10" db="EMBL/GenBank/DDBJ databases">
        <title>The complete genomes of actinobacterial strains from the NBC collection.</title>
        <authorList>
            <person name="Joergensen T.S."/>
            <person name="Alvarez Arevalo M."/>
            <person name="Sterndorff E.B."/>
            <person name="Faurdal D."/>
            <person name="Vuksanovic O."/>
            <person name="Mourched A.-S."/>
            <person name="Charusanti P."/>
            <person name="Shaw S."/>
            <person name="Blin K."/>
            <person name="Weber T."/>
        </authorList>
    </citation>
    <scope>NUCLEOTIDE SEQUENCE</scope>
    <source>
        <strain evidence="2">NBC_00254</strain>
    </source>
</reference>
<dbReference type="RefSeq" id="WP_147944848.1">
    <property type="nucleotide sequence ID" value="NZ_CP108085.1"/>
</dbReference>
<dbReference type="SUPFAM" id="SSF51679">
    <property type="entry name" value="Bacterial luciferase-like"/>
    <property type="match status" value="1"/>
</dbReference>
<dbReference type="Proteomes" id="UP001432011">
    <property type="component" value="Chromosome"/>
</dbReference>
<evidence type="ECO:0000259" key="1">
    <source>
        <dbReference type="Pfam" id="PF00296"/>
    </source>
</evidence>
<proteinExistence type="predicted"/>
<name>A0ABZ1SGS2_9ACTN</name>